<keyword evidence="4" id="KW-0597">Phosphoprotein</keyword>
<dbReference type="GO" id="GO:0016020">
    <property type="term" value="C:membrane"/>
    <property type="evidence" value="ECO:0007669"/>
    <property type="project" value="UniProtKB-SubCell"/>
</dbReference>
<evidence type="ECO:0000256" key="1">
    <source>
        <dbReference type="ARBA" id="ARBA00000085"/>
    </source>
</evidence>
<evidence type="ECO:0000256" key="9">
    <source>
        <dbReference type="ARBA" id="ARBA00023012"/>
    </source>
</evidence>
<feature type="domain" description="HAMP" evidence="12">
    <location>
        <begin position="179"/>
        <end position="233"/>
    </location>
</feature>
<dbReference type="GO" id="GO:0000155">
    <property type="term" value="F:phosphorelay sensor kinase activity"/>
    <property type="evidence" value="ECO:0007669"/>
    <property type="project" value="InterPro"/>
</dbReference>
<dbReference type="GO" id="GO:0005524">
    <property type="term" value="F:ATP binding"/>
    <property type="evidence" value="ECO:0007669"/>
    <property type="project" value="UniProtKB-KW"/>
</dbReference>
<dbReference type="eggNOG" id="COG4191">
    <property type="taxonomic scope" value="Bacteria"/>
</dbReference>
<evidence type="ECO:0000256" key="7">
    <source>
        <dbReference type="ARBA" id="ARBA00022777"/>
    </source>
</evidence>
<organism evidence="13 14">
    <name type="scientific">Deferribacter desulfuricans (strain DSM 14783 / JCM 11476 / NBRC 101012 / SSM1)</name>
    <dbReference type="NCBI Taxonomy" id="639282"/>
    <lineage>
        <taxon>Bacteria</taxon>
        <taxon>Pseudomonadati</taxon>
        <taxon>Deferribacterota</taxon>
        <taxon>Deferribacteres</taxon>
        <taxon>Deferribacterales</taxon>
        <taxon>Deferribacteraceae</taxon>
        <taxon>Deferribacter</taxon>
    </lineage>
</organism>
<protein>
    <recommendedName>
        <fullName evidence="3">histidine kinase</fullName>
        <ecNumber evidence="3">2.7.13.3</ecNumber>
    </recommendedName>
</protein>
<comment type="catalytic activity">
    <reaction evidence="1">
        <text>ATP + protein L-histidine = ADP + protein N-phospho-L-histidine.</text>
        <dbReference type="EC" id="2.7.13.3"/>
    </reaction>
</comment>
<dbReference type="PRINTS" id="PR00344">
    <property type="entry name" value="BCTRLSENSOR"/>
</dbReference>
<dbReference type="EMBL" id="AP011529">
    <property type="protein sequence ID" value="BAI80915.1"/>
    <property type="molecule type" value="Genomic_DNA"/>
</dbReference>
<dbReference type="Gene3D" id="6.10.340.10">
    <property type="match status" value="1"/>
</dbReference>
<dbReference type="SUPFAM" id="SSF47384">
    <property type="entry name" value="Homodimeric domain of signal transducing histidine kinase"/>
    <property type="match status" value="1"/>
</dbReference>
<dbReference type="PROSITE" id="PS50885">
    <property type="entry name" value="HAMP"/>
    <property type="match status" value="1"/>
</dbReference>
<dbReference type="InterPro" id="IPR005467">
    <property type="entry name" value="His_kinase_dom"/>
</dbReference>
<dbReference type="AlphaFoldDB" id="D3PE92"/>
<evidence type="ECO:0000256" key="2">
    <source>
        <dbReference type="ARBA" id="ARBA00004370"/>
    </source>
</evidence>
<dbReference type="InterPro" id="IPR003661">
    <property type="entry name" value="HisK_dim/P_dom"/>
</dbReference>
<keyword evidence="10" id="KW-1133">Transmembrane helix</keyword>
<dbReference type="KEGG" id="ddf:DEFDS_1455"/>
<dbReference type="EC" id="2.7.13.3" evidence="3"/>
<dbReference type="Gene3D" id="3.30.565.10">
    <property type="entry name" value="Histidine kinase-like ATPase, C-terminal domain"/>
    <property type="match status" value="1"/>
</dbReference>
<dbReference type="Proteomes" id="UP000001520">
    <property type="component" value="Chromosome"/>
</dbReference>
<dbReference type="SMART" id="SM00388">
    <property type="entry name" value="HisKA"/>
    <property type="match status" value="1"/>
</dbReference>
<keyword evidence="5" id="KW-0808">Transferase</keyword>
<feature type="transmembrane region" description="Helical" evidence="10">
    <location>
        <begin position="156"/>
        <end position="177"/>
    </location>
</feature>
<dbReference type="InterPro" id="IPR004358">
    <property type="entry name" value="Sig_transdc_His_kin-like_C"/>
</dbReference>
<keyword evidence="8" id="KW-0067">ATP-binding</keyword>
<dbReference type="PANTHER" id="PTHR43065">
    <property type="entry name" value="SENSOR HISTIDINE KINASE"/>
    <property type="match status" value="1"/>
</dbReference>
<dbReference type="SUPFAM" id="SSF55874">
    <property type="entry name" value="ATPase domain of HSP90 chaperone/DNA topoisomerase II/histidine kinase"/>
    <property type="match status" value="1"/>
</dbReference>
<reference evidence="13 14" key="1">
    <citation type="journal article" date="2010" name="DNA Res.">
        <title>Bacterial lifestyle in a deep-sea hydrothermal vent chimney revealed by the genome sequence of the thermophilic bacterium Deferribacter desulfuricans SSM1.</title>
        <authorList>
            <person name="Takaki Y."/>
            <person name="Shimamura S."/>
            <person name="Nakagawa S."/>
            <person name="Fukuhara Y."/>
            <person name="Horikawa H."/>
            <person name="Ankai A."/>
            <person name="Harada T."/>
            <person name="Hosoyama A."/>
            <person name="Oguchi A."/>
            <person name="Fukui S."/>
            <person name="Fujita N."/>
            <person name="Takami H."/>
            <person name="Takai K."/>
        </authorList>
    </citation>
    <scope>NUCLEOTIDE SEQUENCE [LARGE SCALE GENOMIC DNA]</scope>
    <source>
        <strain evidence="14">DSM 14783 / JCM 11476 / NBRC 101012 / SSM1</strain>
    </source>
</reference>
<dbReference type="PANTHER" id="PTHR43065:SF10">
    <property type="entry name" value="PEROXIDE STRESS-ACTIVATED HISTIDINE KINASE MAK3"/>
    <property type="match status" value="1"/>
</dbReference>
<dbReference type="InterPro" id="IPR036097">
    <property type="entry name" value="HisK_dim/P_sf"/>
</dbReference>
<gene>
    <name evidence="13" type="ordered locus">DEFDS_1455</name>
</gene>
<sequence length="460" mass="52906">MKSSLFYRFLPPKIKHRVGLLIGILGFGTVVINLIILFIYLNSFIKDNIKQVIESHYKTNEQRLIESILYEDVYTLFITLKQISDNTRYIKNIYLFDKNKSYLADAKAKRDMDLLSEGVDNDYMKLKIMKIKNDPIGYILFIIDKKAINDEVKLNLFKLGFVNILIILFGVLLGLYLTKLLIRPMNNFVNQINELNYDNLPFKTEVPEYASIEIKKLSKTLNEMSERLYDTLNRFYEEERKARRSEKLASIGMMAAGLAHELKNPIMTINLMVYQLSKCSASNSSCHEDLSVIKSEANRLVRRINEFLEYTKPVNIEKTDIIVNEVKDELKRYFDRLNISAEFNFNSKLKIIKVDKEKLLQVLLNLINNSLDAGADKIEINIFNISEDVIIDIIDNGTGINEEAKDKIFMPFFTTKAKGTGLGLAICDMIVTAMDGELILVESQDNNTVFRISLRGAYVG</sequence>
<evidence type="ECO:0000256" key="4">
    <source>
        <dbReference type="ARBA" id="ARBA00022553"/>
    </source>
</evidence>
<evidence type="ECO:0000256" key="3">
    <source>
        <dbReference type="ARBA" id="ARBA00012438"/>
    </source>
</evidence>
<evidence type="ECO:0000256" key="5">
    <source>
        <dbReference type="ARBA" id="ARBA00022679"/>
    </source>
</evidence>
<dbReference type="HOGENOM" id="CLU_000445_89_29_0"/>
<keyword evidence="10" id="KW-0812">Transmembrane</keyword>
<keyword evidence="9" id="KW-0902">Two-component regulatory system</keyword>
<dbReference type="OrthoDB" id="9781147at2"/>
<dbReference type="Pfam" id="PF02518">
    <property type="entry name" value="HATPase_c"/>
    <property type="match status" value="1"/>
</dbReference>
<dbReference type="STRING" id="639282.DEFDS_1455"/>
<feature type="transmembrane region" description="Helical" evidence="10">
    <location>
        <begin position="20"/>
        <end position="41"/>
    </location>
</feature>
<name>D3PE92_DEFDS</name>
<evidence type="ECO:0000256" key="10">
    <source>
        <dbReference type="SAM" id="Phobius"/>
    </source>
</evidence>
<keyword evidence="7" id="KW-0418">Kinase</keyword>
<dbReference type="SMART" id="SM00387">
    <property type="entry name" value="HATPase_c"/>
    <property type="match status" value="1"/>
</dbReference>
<evidence type="ECO:0000313" key="14">
    <source>
        <dbReference type="Proteomes" id="UP000001520"/>
    </source>
</evidence>
<dbReference type="CDD" id="cd00082">
    <property type="entry name" value="HisKA"/>
    <property type="match status" value="1"/>
</dbReference>
<keyword evidence="14" id="KW-1185">Reference proteome</keyword>
<dbReference type="InterPro" id="IPR036890">
    <property type="entry name" value="HATPase_C_sf"/>
</dbReference>
<comment type="subcellular location">
    <subcellularLocation>
        <location evidence="2">Membrane</location>
    </subcellularLocation>
</comment>
<keyword evidence="6" id="KW-0547">Nucleotide-binding</keyword>
<evidence type="ECO:0000259" key="12">
    <source>
        <dbReference type="PROSITE" id="PS50885"/>
    </source>
</evidence>
<accession>D3PE92</accession>
<evidence type="ECO:0000259" key="11">
    <source>
        <dbReference type="PROSITE" id="PS50109"/>
    </source>
</evidence>
<dbReference type="RefSeq" id="WP_013008161.1">
    <property type="nucleotide sequence ID" value="NC_013939.1"/>
</dbReference>
<evidence type="ECO:0000256" key="6">
    <source>
        <dbReference type="ARBA" id="ARBA00022741"/>
    </source>
</evidence>
<dbReference type="Pfam" id="PF00512">
    <property type="entry name" value="HisKA"/>
    <property type="match status" value="1"/>
</dbReference>
<feature type="domain" description="Histidine kinase" evidence="11">
    <location>
        <begin position="257"/>
        <end position="458"/>
    </location>
</feature>
<dbReference type="InterPro" id="IPR003660">
    <property type="entry name" value="HAMP_dom"/>
</dbReference>
<proteinExistence type="predicted"/>
<dbReference type="InterPro" id="IPR003594">
    <property type="entry name" value="HATPase_dom"/>
</dbReference>
<evidence type="ECO:0000256" key="8">
    <source>
        <dbReference type="ARBA" id="ARBA00022840"/>
    </source>
</evidence>
<evidence type="ECO:0000313" key="13">
    <source>
        <dbReference type="EMBL" id="BAI80915.1"/>
    </source>
</evidence>
<keyword evidence="10" id="KW-0472">Membrane</keyword>
<dbReference type="PROSITE" id="PS50109">
    <property type="entry name" value="HIS_KIN"/>
    <property type="match status" value="1"/>
</dbReference>
<dbReference type="Gene3D" id="1.10.287.130">
    <property type="match status" value="1"/>
</dbReference>